<accession>A0AAV2MKN8</accession>
<gene>
    <name evidence="1" type="ORF">KC01_LOCUS39880</name>
</gene>
<dbReference type="AlphaFoldDB" id="A0AAV2MKN8"/>
<protein>
    <submittedName>
        <fullName evidence="1">Uncharacterized protein</fullName>
    </submittedName>
</protein>
<sequence length="91" mass="10352">MLHPCISHYTVRHTGCLSLLSSFFREKEEVINSDHQCSIRLHQEDGGPSYYITVAVGNRIDHRNSSIYLGSSAFSHLSRDEQEALPPERSH</sequence>
<keyword evidence="2" id="KW-1185">Reference proteome</keyword>
<reference evidence="1 2" key="1">
    <citation type="submission" date="2024-04" db="EMBL/GenBank/DDBJ databases">
        <authorList>
            <person name="Waldvogel A.-M."/>
            <person name="Schoenle A."/>
        </authorList>
    </citation>
    <scope>NUCLEOTIDE SEQUENCE [LARGE SCALE GENOMIC DNA]</scope>
</reference>
<dbReference type="Proteomes" id="UP001497482">
    <property type="component" value="Chromosome 8"/>
</dbReference>
<proteinExistence type="predicted"/>
<organism evidence="1 2">
    <name type="scientific">Knipowitschia caucasica</name>
    <name type="common">Caucasian dwarf goby</name>
    <name type="synonym">Pomatoschistus caucasicus</name>
    <dbReference type="NCBI Taxonomy" id="637954"/>
    <lineage>
        <taxon>Eukaryota</taxon>
        <taxon>Metazoa</taxon>
        <taxon>Chordata</taxon>
        <taxon>Craniata</taxon>
        <taxon>Vertebrata</taxon>
        <taxon>Euteleostomi</taxon>
        <taxon>Actinopterygii</taxon>
        <taxon>Neopterygii</taxon>
        <taxon>Teleostei</taxon>
        <taxon>Neoteleostei</taxon>
        <taxon>Acanthomorphata</taxon>
        <taxon>Gobiaria</taxon>
        <taxon>Gobiiformes</taxon>
        <taxon>Gobioidei</taxon>
        <taxon>Gobiidae</taxon>
        <taxon>Gobiinae</taxon>
        <taxon>Knipowitschia</taxon>
    </lineage>
</organism>
<evidence type="ECO:0000313" key="2">
    <source>
        <dbReference type="Proteomes" id="UP001497482"/>
    </source>
</evidence>
<name>A0AAV2MKN8_KNICA</name>
<evidence type="ECO:0000313" key="1">
    <source>
        <dbReference type="EMBL" id="CAL1613716.1"/>
    </source>
</evidence>
<dbReference type="EMBL" id="OZ035830">
    <property type="protein sequence ID" value="CAL1613716.1"/>
    <property type="molecule type" value="Genomic_DNA"/>
</dbReference>